<name>A0A645H362_9ZZZZ</name>
<organism evidence="1">
    <name type="scientific">bioreactor metagenome</name>
    <dbReference type="NCBI Taxonomy" id="1076179"/>
    <lineage>
        <taxon>unclassified sequences</taxon>
        <taxon>metagenomes</taxon>
        <taxon>ecological metagenomes</taxon>
    </lineage>
</organism>
<accession>A0A645H362</accession>
<dbReference type="EMBL" id="VSSQ01085190">
    <property type="protein sequence ID" value="MPN32926.1"/>
    <property type="molecule type" value="Genomic_DNA"/>
</dbReference>
<comment type="caution">
    <text evidence="1">The sequence shown here is derived from an EMBL/GenBank/DDBJ whole genome shotgun (WGS) entry which is preliminary data.</text>
</comment>
<gene>
    <name evidence="1" type="ORF">SDC9_180409</name>
</gene>
<evidence type="ECO:0000313" key="1">
    <source>
        <dbReference type="EMBL" id="MPN32926.1"/>
    </source>
</evidence>
<protein>
    <submittedName>
        <fullName evidence="1">Uncharacterized protein</fullName>
    </submittedName>
</protein>
<sequence length="120" mass="12726">MCQCLIFVFYGAHNGSFGFGVVAKPGANSTRIAQSFLIAIISVKQPVPFRMIGMEATFAQETVTSVFQYSKISGVTSYRATGTIKGDVAAGIIRVSIRIGGVIADTVFSDVFPCIQGHIA</sequence>
<reference evidence="1" key="1">
    <citation type="submission" date="2019-08" db="EMBL/GenBank/DDBJ databases">
        <authorList>
            <person name="Kucharzyk K."/>
            <person name="Murdoch R.W."/>
            <person name="Higgins S."/>
            <person name="Loffler F."/>
        </authorList>
    </citation>
    <scope>NUCLEOTIDE SEQUENCE</scope>
</reference>
<dbReference type="AlphaFoldDB" id="A0A645H362"/>
<proteinExistence type="predicted"/>